<reference evidence="1" key="1">
    <citation type="submission" date="2017-07" db="EMBL/GenBank/DDBJ databases">
        <title>Taro Niue Genome Assembly and Annotation.</title>
        <authorList>
            <person name="Atibalentja N."/>
            <person name="Keating K."/>
            <person name="Fields C.J."/>
        </authorList>
    </citation>
    <scope>NUCLEOTIDE SEQUENCE</scope>
    <source>
        <strain evidence="1">Niue_2</strain>
        <tissue evidence="1">Leaf</tissue>
    </source>
</reference>
<sequence length="91" mass="10241">MEQLPSVEEWVANISLISSVVFPLLEHIGGRWFSPYTGFSCLGLEPNGSPLREEREDCRRCGRRSAKSEEDQGGPVEELGGTLRCRCQMRL</sequence>
<dbReference type="EMBL" id="NMUH01002595">
    <property type="protein sequence ID" value="MQM00971.1"/>
    <property type="molecule type" value="Genomic_DNA"/>
</dbReference>
<evidence type="ECO:0000313" key="2">
    <source>
        <dbReference type="Proteomes" id="UP000652761"/>
    </source>
</evidence>
<gene>
    <name evidence="1" type="ORF">Taro_033708</name>
</gene>
<comment type="caution">
    <text evidence="1">The sequence shown here is derived from an EMBL/GenBank/DDBJ whole genome shotgun (WGS) entry which is preliminary data.</text>
</comment>
<proteinExistence type="predicted"/>
<keyword evidence="2" id="KW-1185">Reference proteome</keyword>
<evidence type="ECO:0000313" key="1">
    <source>
        <dbReference type="EMBL" id="MQM00971.1"/>
    </source>
</evidence>
<name>A0A843W5I5_COLES</name>
<dbReference type="AlphaFoldDB" id="A0A843W5I5"/>
<protein>
    <submittedName>
        <fullName evidence="1">Uncharacterized protein</fullName>
    </submittedName>
</protein>
<organism evidence="1 2">
    <name type="scientific">Colocasia esculenta</name>
    <name type="common">Wild taro</name>
    <name type="synonym">Arum esculentum</name>
    <dbReference type="NCBI Taxonomy" id="4460"/>
    <lineage>
        <taxon>Eukaryota</taxon>
        <taxon>Viridiplantae</taxon>
        <taxon>Streptophyta</taxon>
        <taxon>Embryophyta</taxon>
        <taxon>Tracheophyta</taxon>
        <taxon>Spermatophyta</taxon>
        <taxon>Magnoliopsida</taxon>
        <taxon>Liliopsida</taxon>
        <taxon>Araceae</taxon>
        <taxon>Aroideae</taxon>
        <taxon>Colocasieae</taxon>
        <taxon>Colocasia</taxon>
    </lineage>
</organism>
<accession>A0A843W5I5</accession>
<dbReference type="Proteomes" id="UP000652761">
    <property type="component" value="Unassembled WGS sequence"/>
</dbReference>